<feature type="region of interest" description="Disordered" evidence="4">
    <location>
        <begin position="1"/>
        <end position="42"/>
    </location>
</feature>
<feature type="region of interest" description="Disordered" evidence="4">
    <location>
        <begin position="132"/>
        <end position="161"/>
    </location>
</feature>
<keyword evidence="3" id="KW-0804">Transcription</keyword>
<dbReference type="PANTHER" id="PTHR33388:SF18">
    <property type="entry name" value="PROTEIN SPEAR1"/>
    <property type="match status" value="1"/>
</dbReference>
<dbReference type="EMBL" id="JANQDX010000018">
    <property type="protein sequence ID" value="KAL0905818.1"/>
    <property type="molecule type" value="Genomic_DNA"/>
</dbReference>
<sequence length="161" mass="17821">MGSSQHREIELGGGRSSGTGSSRKGKKSGMERPKQPQRGLGVAQLEKIRIQSQLMSSYSQQSVYPCFPSNLAMVGYGESRNEDISFADTQFNVSPRFYANNRSNSTVSQPNHFGPVTLPLMEDFVQKRIRHDRSYSSTGSNSHVSDSSNSQELDLELKLSI</sequence>
<proteinExistence type="predicted"/>
<evidence type="ECO:0000256" key="4">
    <source>
        <dbReference type="SAM" id="MobiDB-lite"/>
    </source>
</evidence>
<keyword evidence="1" id="KW-0678">Repressor</keyword>
<keyword evidence="6" id="KW-1185">Reference proteome</keyword>
<evidence type="ECO:0000256" key="1">
    <source>
        <dbReference type="ARBA" id="ARBA00022491"/>
    </source>
</evidence>
<dbReference type="InterPro" id="IPR040356">
    <property type="entry name" value="SPEAR"/>
</dbReference>
<name>A0ABD0U1T4_DENTH</name>
<dbReference type="Proteomes" id="UP001552299">
    <property type="component" value="Unassembled WGS sequence"/>
</dbReference>
<evidence type="ECO:0000256" key="3">
    <source>
        <dbReference type="ARBA" id="ARBA00023163"/>
    </source>
</evidence>
<protein>
    <submittedName>
        <fullName evidence="5">Uncharacterized protein</fullName>
    </submittedName>
</protein>
<evidence type="ECO:0000313" key="6">
    <source>
        <dbReference type="Proteomes" id="UP001552299"/>
    </source>
</evidence>
<gene>
    <name evidence="5" type="ORF">M5K25_024256</name>
</gene>
<dbReference type="PANTHER" id="PTHR33388">
    <property type="entry name" value="OS01G0212500 PROTEIN"/>
    <property type="match status" value="1"/>
</dbReference>
<evidence type="ECO:0000313" key="5">
    <source>
        <dbReference type="EMBL" id="KAL0905818.1"/>
    </source>
</evidence>
<accession>A0ABD0U1T4</accession>
<keyword evidence="2" id="KW-0805">Transcription regulation</keyword>
<organism evidence="5 6">
    <name type="scientific">Dendrobium thyrsiflorum</name>
    <name type="common">Pinecone-like raceme dendrobium</name>
    <name type="synonym">Orchid</name>
    <dbReference type="NCBI Taxonomy" id="117978"/>
    <lineage>
        <taxon>Eukaryota</taxon>
        <taxon>Viridiplantae</taxon>
        <taxon>Streptophyta</taxon>
        <taxon>Embryophyta</taxon>
        <taxon>Tracheophyta</taxon>
        <taxon>Spermatophyta</taxon>
        <taxon>Magnoliopsida</taxon>
        <taxon>Liliopsida</taxon>
        <taxon>Asparagales</taxon>
        <taxon>Orchidaceae</taxon>
        <taxon>Epidendroideae</taxon>
        <taxon>Malaxideae</taxon>
        <taxon>Dendrobiinae</taxon>
        <taxon>Dendrobium</taxon>
    </lineage>
</organism>
<feature type="compositionally biased region" description="Low complexity" evidence="4">
    <location>
        <begin position="136"/>
        <end position="150"/>
    </location>
</feature>
<dbReference type="AlphaFoldDB" id="A0ABD0U1T4"/>
<reference evidence="5 6" key="1">
    <citation type="journal article" date="2024" name="Plant Biotechnol. J.">
        <title>Dendrobium thyrsiflorum genome and its molecular insights into genes involved in important horticultural traits.</title>
        <authorList>
            <person name="Chen B."/>
            <person name="Wang J.Y."/>
            <person name="Zheng P.J."/>
            <person name="Li K.L."/>
            <person name="Liang Y.M."/>
            <person name="Chen X.F."/>
            <person name="Zhang C."/>
            <person name="Zhao X."/>
            <person name="He X."/>
            <person name="Zhang G.Q."/>
            <person name="Liu Z.J."/>
            <person name="Xu Q."/>
        </authorList>
    </citation>
    <scope>NUCLEOTIDE SEQUENCE [LARGE SCALE GENOMIC DNA]</scope>
    <source>
        <strain evidence="5">GZMU011</strain>
    </source>
</reference>
<feature type="compositionally biased region" description="Basic and acidic residues" evidence="4">
    <location>
        <begin position="1"/>
        <end position="10"/>
    </location>
</feature>
<evidence type="ECO:0000256" key="2">
    <source>
        <dbReference type="ARBA" id="ARBA00023015"/>
    </source>
</evidence>
<comment type="caution">
    <text evidence="5">The sequence shown here is derived from an EMBL/GenBank/DDBJ whole genome shotgun (WGS) entry which is preliminary data.</text>
</comment>